<dbReference type="InterPro" id="IPR026085">
    <property type="entry name" value="ATF7-int"/>
</dbReference>
<dbReference type="InterPro" id="IPR013783">
    <property type="entry name" value="Ig-like_fold"/>
</dbReference>
<feature type="region of interest" description="Disordered" evidence="2">
    <location>
        <begin position="432"/>
        <end position="454"/>
    </location>
</feature>
<reference evidence="4" key="1">
    <citation type="journal article" date="2023" name="G3 (Bethesda)">
        <title>Whole genome assembly and annotation of the endangered Caribbean coral Acropora cervicornis.</title>
        <authorList>
            <person name="Selwyn J.D."/>
            <person name="Vollmer S.V."/>
        </authorList>
    </citation>
    <scope>NUCLEOTIDE SEQUENCE</scope>
    <source>
        <strain evidence="4">K2</strain>
    </source>
</reference>
<dbReference type="Proteomes" id="UP001249851">
    <property type="component" value="Unassembled WGS sequence"/>
</dbReference>
<comment type="caution">
    <text evidence="4">The sequence shown here is derived from an EMBL/GenBank/DDBJ whole genome shotgun (WGS) entry which is preliminary data.</text>
</comment>
<feature type="coiled-coil region" evidence="1">
    <location>
        <begin position="115"/>
        <end position="156"/>
    </location>
</feature>
<dbReference type="GO" id="GO:0006355">
    <property type="term" value="P:regulation of DNA-templated transcription"/>
    <property type="evidence" value="ECO:0007669"/>
    <property type="project" value="TreeGrafter"/>
</dbReference>
<dbReference type="GO" id="GO:0003712">
    <property type="term" value="F:transcription coregulator activity"/>
    <property type="evidence" value="ECO:0007669"/>
    <property type="project" value="TreeGrafter"/>
</dbReference>
<feature type="region of interest" description="Disordered" evidence="2">
    <location>
        <begin position="52"/>
        <end position="83"/>
    </location>
</feature>
<keyword evidence="5" id="KW-1185">Reference proteome</keyword>
<dbReference type="PANTHER" id="PTHR23210">
    <property type="entry name" value="ACTIVATING TRANSCRIPTION FACTOR 7 INTERACTING PROTEIN"/>
    <property type="match status" value="1"/>
</dbReference>
<organism evidence="4 5">
    <name type="scientific">Acropora cervicornis</name>
    <name type="common">Staghorn coral</name>
    <dbReference type="NCBI Taxonomy" id="6130"/>
    <lineage>
        <taxon>Eukaryota</taxon>
        <taxon>Metazoa</taxon>
        <taxon>Cnidaria</taxon>
        <taxon>Anthozoa</taxon>
        <taxon>Hexacorallia</taxon>
        <taxon>Scleractinia</taxon>
        <taxon>Astrocoeniina</taxon>
        <taxon>Acroporidae</taxon>
        <taxon>Acropora</taxon>
    </lineage>
</organism>
<dbReference type="GO" id="GO:0005634">
    <property type="term" value="C:nucleus"/>
    <property type="evidence" value="ECO:0007669"/>
    <property type="project" value="TreeGrafter"/>
</dbReference>
<feature type="compositionally biased region" description="Low complexity" evidence="2">
    <location>
        <begin position="502"/>
        <end position="521"/>
    </location>
</feature>
<evidence type="ECO:0000256" key="2">
    <source>
        <dbReference type="SAM" id="MobiDB-lite"/>
    </source>
</evidence>
<sequence length="773" mass="85674">MDVTPGAIKRLKRLASLIPKTAGGTPRIAEKRQKDWDGQDAINNYLTMNKIHHRSPSDSLSDRKTSSQLVNCTNYDPTSQDTLETSDDVETVSMDTNTFHQILKDVIKKRAFLMEEKLLADFDKLKNQVSELETQKKRLQSDSERLKQTLNEITSTFQKPVMKSCATQVDIDLLPQRSMSPEISKPTKPPSIPLQSLSTRRTQTTENGPQYHRVETIQCDQEVADTMKKNFKPPKAVASSTTETIVFSNRHETTAREKGFIVGKSDTLKQLTEVVMDTTKRLSQEQRTNEESLLTDDHQIGPQKIPIESPQLNCSHSSNVSVEVPLVNQKTSKVYDNETLGVTRVEPVIHQVSSNNQPITSVHQGCSPESLTIRQPFSSSQWIFSQQHLSPQPSQVLRASGFETVGPQTCTSAIQGNVNRQADHCSTVALSGGPKNLSLPRPSKRKRVYNDQDSKGLQMHVVSSSSSYIMHNFKIQRSHSHLGDRSGSSVGAPRNASQALATNSLSNPSSTFSFSSLRPASLRTNPSIYPEQDRPSNRSSVGLSQGELVERVFYPSNAPRESTIEHQSNPRPLKIVVHRRRSTNDKSGEPVNVIQGYQVAEREALLHKQNAPASSVVQRSPVYTPVQSTTLPSGYLPCELNTTFVPRNSSYHIDTSSNRIDYVQTLVKTLPKPTASIAVVDEGIVLSWNLRPCDNSPRSIDNYELFACQDGAQSATPPIMWRKIGIVKALPLPMACTLSQFSSGNKYHFAVRAVDESECAGPFSDPCSISLTT</sequence>
<evidence type="ECO:0000256" key="1">
    <source>
        <dbReference type="SAM" id="Coils"/>
    </source>
</evidence>
<feature type="region of interest" description="Disordered" evidence="2">
    <location>
        <begin position="179"/>
        <end position="208"/>
    </location>
</feature>
<evidence type="ECO:0000259" key="3">
    <source>
        <dbReference type="PROSITE" id="PS50853"/>
    </source>
</evidence>
<dbReference type="InterPro" id="IPR003961">
    <property type="entry name" value="FN3_dom"/>
</dbReference>
<evidence type="ECO:0000313" key="5">
    <source>
        <dbReference type="Proteomes" id="UP001249851"/>
    </source>
</evidence>
<dbReference type="AlphaFoldDB" id="A0AAD9QQE4"/>
<keyword evidence="1" id="KW-0175">Coiled coil</keyword>
<dbReference type="PROSITE" id="PS50853">
    <property type="entry name" value="FN3"/>
    <property type="match status" value="1"/>
</dbReference>
<dbReference type="Gene3D" id="2.60.40.10">
    <property type="entry name" value="Immunoglobulins"/>
    <property type="match status" value="1"/>
</dbReference>
<dbReference type="PANTHER" id="PTHR23210:SF26">
    <property type="entry name" value="ACTIVATING TRANSCRIPTION FACTOR 7-INTERACTING PROTEIN 1"/>
    <property type="match status" value="1"/>
</dbReference>
<gene>
    <name evidence="4" type="ORF">P5673_010580</name>
</gene>
<dbReference type="Pfam" id="PF16794">
    <property type="entry name" value="fn3_4"/>
    <property type="match status" value="1"/>
</dbReference>
<dbReference type="InterPro" id="IPR036116">
    <property type="entry name" value="FN3_sf"/>
</dbReference>
<feature type="region of interest" description="Disordered" evidence="2">
    <location>
        <begin position="479"/>
        <end position="544"/>
    </location>
</feature>
<protein>
    <submittedName>
        <fullName evidence="4">Activating transcription factor 7-interacting protein 1</fullName>
    </submittedName>
</protein>
<reference evidence="4" key="2">
    <citation type="journal article" date="2023" name="Science">
        <title>Genomic signatures of disease resistance in endangered staghorn corals.</title>
        <authorList>
            <person name="Vollmer S.V."/>
            <person name="Selwyn J.D."/>
            <person name="Despard B.A."/>
            <person name="Roesel C.L."/>
        </authorList>
    </citation>
    <scope>NUCLEOTIDE SEQUENCE</scope>
    <source>
        <strain evidence="4">K2</strain>
    </source>
</reference>
<dbReference type="InterPro" id="IPR056565">
    <property type="entry name" value="Fn3_ATF7IP"/>
</dbReference>
<feature type="compositionally biased region" description="Polar residues" evidence="2">
    <location>
        <begin position="193"/>
        <end position="208"/>
    </location>
</feature>
<accession>A0AAD9QQE4</accession>
<name>A0AAD9QQE4_ACRCE</name>
<dbReference type="GO" id="GO:0005667">
    <property type="term" value="C:transcription regulator complex"/>
    <property type="evidence" value="ECO:0007669"/>
    <property type="project" value="TreeGrafter"/>
</dbReference>
<dbReference type="EMBL" id="JARQWQ010000019">
    <property type="protein sequence ID" value="KAK2565497.1"/>
    <property type="molecule type" value="Genomic_DNA"/>
</dbReference>
<feature type="domain" description="Fibronectin type-III" evidence="3">
    <location>
        <begin position="670"/>
        <end position="773"/>
    </location>
</feature>
<feature type="compositionally biased region" description="Polar residues" evidence="2">
    <location>
        <begin position="66"/>
        <end position="83"/>
    </location>
</feature>
<proteinExistence type="predicted"/>
<dbReference type="SUPFAM" id="SSF49265">
    <property type="entry name" value="Fibronectin type III"/>
    <property type="match status" value="1"/>
</dbReference>
<evidence type="ECO:0000313" key="4">
    <source>
        <dbReference type="EMBL" id="KAK2565497.1"/>
    </source>
</evidence>